<feature type="compositionally biased region" description="Basic and acidic residues" evidence="1">
    <location>
        <begin position="20"/>
        <end position="40"/>
    </location>
</feature>
<name>A0ABT5ZFL3_9ACTN</name>
<evidence type="ECO:0008006" key="4">
    <source>
        <dbReference type="Google" id="ProtNLM"/>
    </source>
</evidence>
<evidence type="ECO:0000256" key="1">
    <source>
        <dbReference type="SAM" id="MobiDB-lite"/>
    </source>
</evidence>
<sequence>MAKNKDTKKPARQPESSRSAAERSAEDAKNVSLEAHRDDLTAMSMARKGRQKRFGHN</sequence>
<dbReference type="Proteomes" id="UP001216579">
    <property type="component" value="Unassembled WGS sequence"/>
</dbReference>
<organism evidence="2 3">
    <name type="scientific">Streptomyces silvisoli</name>
    <dbReference type="NCBI Taxonomy" id="3034235"/>
    <lineage>
        <taxon>Bacteria</taxon>
        <taxon>Bacillati</taxon>
        <taxon>Actinomycetota</taxon>
        <taxon>Actinomycetes</taxon>
        <taxon>Kitasatosporales</taxon>
        <taxon>Streptomycetaceae</taxon>
        <taxon>Streptomyces</taxon>
    </lineage>
</organism>
<gene>
    <name evidence="2" type="ORF">P3G67_05140</name>
</gene>
<evidence type="ECO:0000313" key="3">
    <source>
        <dbReference type="Proteomes" id="UP001216579"/>
    </source>
</evidence>
<feature type="compositionally biased region" description="Basic residues" evidence="1">
    <location>
        <begin position="47"/>
        <end position="57"/>
    </location>
</feature>
<dbReference type="EMBL" id="JARJBC010000002">
    <property type="protein sequence ID" value="MDF3288622.1"/>
    <property type="molecule type" value="Genomic_DNA"/>
</dbReference>
<proteinExistence type="predicted"/>
<evidence type="ECO:0000313" key="2">
    <source>
        <dbReference type="EMBL" id="MDF3288622.1"/>
    </source>
</evidence>
<keyword evidence="3" id="KW-1185">Reference proteome</keyword>
<reference evidence="2 3" key="1">
    <citation type="submission" date="2023-03" db="EMBL/GenBank/DDBJ databases">
        <title>Draft genome sequence of Streptomyces sp. RB6PN23 isolated from peat swamp forest in Thailand.</title>
        <authorList>
            <person name="Klaysubun C."/>
            <person name="Duangmal K."/>
        </authorList>
    </citation>
    <scope>NUCLEOTIDE SEQUENCE [LARGE SCALE GENOMIC DNA]</scope>
    <source>
        <strain evidence="2 3">RB6PN23</strain>
    </source>
</reference>
<dbReference type="RefSeq" id="WP_269854387.1">
    <property type="nucleotide sequence ID" value="NZ_JARJBC010000002.1"/>
</dbReference>
<protein>
    <recommendedName>
        <fullName evidence="4">DUF5302 domain-containing protein</fullName>
    </recommendedName>
</protein>
<comment type="caution">
    <text evidence="2">The sequence shown here is derived from an EMBL/GenBank/DDBJ whole genome shotgun (WGS) entry which is preliminary data.</text>
</comment>
<accession>A0ABT5ZFL3</accession>
<feature type="region of interest" description="Disordered" evidence="1">
    <location>
        <begin position="1"/>
        <end position="57"/>
    </location>
</feature>